<dbReference type="Gene3D" id="3.30.300.30">
    <property type="match status" value="1"/>
</dbReference>
<dbReference type="PRINTS" id="PR00154">
    <property type="entry name" value="AMPBINDING"/>
</dbReference>
<dbReference type="InterPro" id="IPR020845">
    <property type="entry name" value="AMP-binding_CS"/>
</dbReference>
<feature type="non-terminal residue" evidence="7">
    <location>
        <position position="1"/>
    </location>
</feature>
<evidence type="ECO:0000256" key="1">
    <source>
        <dbReference type="ARBA" id="ARBA00001957"/>
    </source>
</evidence>
<dbReference type="PROSITE" id="PS00455">
    <property type="entry name" value="AMP_BINDING"/>
    <property type="match status" value="1"/>
</dbReference>
<dbReference type="InterPro" id="IPR045851">
    <property type="entry name" value="AMP-bd_C_sf"/>
</dbReference>
<dbReference type="NCBIfam" id="TIGR01733">
    <property type="entry name" value="AA-adenyl-dom"/>
    <property type="match status" value="1"/>
</dbReference>
<dbReference type="InterPro" id="IPR009081">
    <property type="entry name" value="PP-bd_ACP"/>
</dbReference>
<gene>
    <name evidence="7" type="ORF">WAX78_24830</name>
</gene>
<dbReference type="PANTHER" id="PTHR45527:SF1">
    <property type="entry name" value="FATTY ACID SYNTHASE"/>
    <property type="match status" value="1"/>
</dbReference>
<dbReference type="PROSITE" id="PS50075">
    <property type="entry name" value="CARRIER"/>
    <property type="match status" value="1"/>
</dbReference>
<evidence type="ECO:0000259" key="6">
    <source>
        <dbReference type="PROSITE" id="PS50075"/>
    </source>
</evidence>
<dbReference type="SUPFAM" id="SSF47336">
    <property type="entry name" value="ACP-like"/>
    <property type="match status" value="1"/>
</dbReference>
<dbReference type="Gene3D" id="3.40.50.980">
    <property type="match status" value="2"/>
</dbReference>
<evidence type="ECO:0000256" key="2">
    <source>
        <dbReference type="ARBA" id="ARBA00006432"/>
    </source>
</evidence>
<evidence type="ECO:0000256" key="5">
    <source>
        <dbReference type="ARBA" id="ARBA00023194"/>
    </source>
</evidence>
<comment type="similarity">
    <text evidence="2">Belongs to the ATP-dependent AMP-binding enzyme family.</text>
</comment>
<dbReference type="PROSITE" id="PS00012">
    <property type="entry name" value="PHOSPHOPANTETHEINE"/>
    <property type="match status" value="1"/>
</dbReference>
<dbReference type="CDD" id="cd05930">
    <property type="entry name" value="A_NRPS"/>
    <property type="match status" value="1"/>
</dbReference>
<dbReference type="InterPro" id="IPR001242">
    <property type="entry name" value="Condensation_dom"/>
</dbReference>
<keyword evidence="5" id="KW-0045">Antibiotic biosynthesis</keyword>
<dbReference type="Gene3D" id="2.30.38.10">
    <property type="entry name" value="Luciferase, Domain 3"/>
    <property type="match status" value="1"/>
</dbReference>
<protein>
    <submittedName>
        <fullName evidence="7">Amino acid adenylation domain-containing protein</fullName>
    </submittedName>
</protein>
<dbReference type="Gene3D" id="3.30.559.30">
    <property type="entry name" value="Nonribosomal peptide synthetase, condensation domain"/>
    <property type="match status" value="1"/>
</dbReference>
<dbReference type="PANTHER" id="PTHR45527">
    <property type="entry name" value="NONRIBOSOMAL PEPTIDE SYNTHETASE"/>
    <property type="match status" value="1"/>
</dbReference>
<dbReference type="Proteomes" id="UP001367922">
    <property type="component" value="Unassembled WGS sequence"/>
</dbReference>
<dbReference type="EMBL" id="JBAWSV010000019">
    <property type="protein sequence ID" value="MEI4832579.1"/>
    <property type="molecule type" value="Genomic_DNA"/>
</dbReference>
<dbReference type="Pfam" id="PF00550">
    <property type="entry name" value="PP-binding"/>
    <property type="match status" value="1"/>
</dbReference>
<dbReference type="Gene3D" id="3.30.559.10">
    <property type="entry name" value="Chloramphenicol acetyltransferase-like domain"/>
    <property type="match status" value="2"/>
</dbReference>
<dbReference type="SUPFAM" id="SSF56801">
    <property type="entry name" value="Acetyl-CoA synthetase-like"/>
    <property type="match status" value="1"/>
</dbReference>
<comment type="cofactor">
    <cofactor evidence="1">
        <name>pantetheine 4'-phosphate</name>
        <dbReference type="ChEBI" id="CHEBI:47942"/>
    </cofactor>
</comment>
<dbReference type="InterPro" id="IPR010071">
    <property type="entry name" value="AA_adenyl_dom"/>
</dbReference>
<accession>A0ABU8G2V8</accession>
<dbReference type="RefSeq" id="WP_336484666.1">
    <property type="nucleotide sequence ID" value="NZ_JBAWSV010000019.1"/>
</dbReference>
<dbReference type="InterPro" id="IPR000873">
    <property type="entry name" value="AMP-dep_synth/lig_dom"/>
</dbReference>
<evidence type="ECO:0000256" key="3">
    <source>
        <dbReference type="ARBA" id="ARBA00022450"/>
    </source>
</evidence>
<keyword evidence="8" id="KW-1185">Reference proteome</keyword>
<sequence length="1483" mass="171367">YQNVSEPRQVMLKGRAIEFNEIDLSQSKNQEKEKEAFLKEDVQRGFDLGNDSLIRVAFIHLENEPSQLVISFHHIIMDGWCTSILMNDLIQFYSQLESGVQKNKINENLSSRYDYESYIRLTQKNDKKAARNYWTELLENYDNESVIKGSIENNSIDGEIQVHEVHLSIEDTQKIEELCQLESLTLNTFVEAAWGILLQHYTNQNDVVYGKIVSGRNIDIPGIEDMVGLFINTIPIRVETKNKETFLSMLSRLQKQAIKSSEFDYCSLAEIQSQCTNLENDLVHTVIAFENYYTQEGPQETSLKLELLSGREETNYPLTVAAYKDEALKFGFMYQTDKFTENDIISISNHFVTIIKEAITKNDILIDEINIIDEEEKNLVINSFNNTTMNFANSKLIVEVFEDVVKNNPDKVALKFKNQLVTYKELNNWANCIGYSLRNSGVGKNDVVAFVTEKCNAMVAGILGILKSGATYLPIDASHPNERVNYMLDNASVNVILQGSGKMLSSEILNKYRSITIDNTSVESIPNLQHINDIEDLAYIIYTSGTTGNPKGVKINNRNVLNLVEWQKNNAEFNNKTVVLQYFNYIFDGSVWEIFPALLSGVTLEIVPEECRNEPSSLINMFKDRQLTIVPSLFIALMDYAIENNMIEQFNSFDKLFLAGESLPLDVIRKYQNISNGKIDDVFNVYGPTETTVCSTYYRFNSKEKIKEVLIGKPIGNTKLYILKGNKLCGVGIEGELCIAGEGVSEGYVNQPELTKEKFVENPYNPGERIYRTGDLARWTSDGNIEYLGRIDEQVKIRGYRIELSEIEGKLRLINGVKDAIVIPKMINNNHELCAYILSEQTIDFDYIHKSLERDLPDYMVPHYMMVVTEFSKTKSGKIDKKALPVPKLIVQNKYEEPRNNIEQVVVDIFKEVLEVSERISVTDSFFDYGGDSLKAIKVISMLRKKGYDCNIREIMDRKSARKISEFFENEKSLLTKETKVNVNFNLDEYISKNYGTYIHSKEKVVLVDKIKYRILFVENITLNLKNRILEAINLNMEPEVFPNYMLDMKDYEKFKDNMLGSEFKMTLSDNEISENIIRYKKFDRDSLQKLIEMDKIDFYSPSPIQEYLLTFPYSIIQDEFTIRGAYHAEDFIKATKYLIKEHGSLRSILLKANGLNLIGEISSDEVQGIEYVDLRYSSLETYDQTMKKIKSIDHYKNMNEWDVLSNIFIVHEDEVTFSIHISSHHSVWDKVSSLILKNELIEILENGLKPNISRSRYADYAQLSNQLVENEDQELTKFISEYENSLITYSRSNYQNKIIRAELAVVKIPEEILTNFDEEIWGLIERILDVIVFENKLTNGSDVVPLQFVQEERSSIDHKFMNQTGPIIDMLPLMKKSDFSILDQINQVNVMKKVFGLNWLNIFRENFKLMDEVLLVNYLGLYEMNYKEYIEDISSDNYEAAREITFSKYEDKLIVRYPIFENCNKNIKDLLQEKVNPYLQIN</sequence>
<dbReference type="Gene3D" id="1.10.1200.10">
    <property type="entry name" value="ACP-like"/>
    <property type="match status" value="1"/>
</dbReference>
<dbReference type="InterPro" id="IPR006162">
    <property type="entry name" value="Ppantetheine_attach_site"/>
</dbReference>
<dbReference type="SUPFAM" id="SSF52777">
    <property type="entry name" value="CoA-dependent acyltransferases"/>
    <property type="match status" value="3"/>
</dbReference>
<organism evidence="7 8">
    <name type="scientific">Bacillus yunxiaonensis</name>
    <dbReference type="NCBI Taxonomy" id="3127665"/>
    <lineage>
        <taxon>Bacteria</taxon>
        <taxon>Bacillati</taxon>
        <taxon>Bacillota</taxon>
        <taxon>Bacilli</taxon>
        <taxon>Bacillales</taxon>
        <taxon>Bacillaceae</taxon>
        <taxon>Bacillus</taxon>
    </lineage>
</organism>
<reference evidence="7 8" key="1">
    <citation type="submission" date="2024-01" db="EMBL/GenBank/DDBJ databases">
        <title>Seven novel Bacillus-like species.</title>
        <authorList>
            <person name="Liu G."/>
        </authorList>
    </citation>
    <scope>NUCLEOTIDE SEQUENCE [LARGE SCALE GENOMIC DNA]</scope>
    <source>
        <strain evidence="7 8">FJAT-53711</strain>
    </source>
</reference>
<dbReference type="InterPro" id="IPR020459">
    <property type="entry name" value="AMP-binding"/>
</dbReference>
<dbReference type="InterPro" id="IPR036736">
    <property type="entry name" value="ACP-like_sf"/>
</dbReference>
<keyword evidence="4" id="KW-0597">Phosphoprotein</keyword>
<name>A0ABU8G2V8_9BACI</name>
<dbReference type="Pfam" id="PF00501">
    <property type="entry name" value="AMP-binding"/>
    <property type="match status" value="1"/>
</dbReference>
<keyword evidence="3" id="KW-0596">Phosphopantetheine</keyword>
<evidence type="ECO:0000313" key="7">
    <source>
        <dbReference type="EMBL" id="MEI4832579.1"/>
    </source>
</evidence>
<comment type="caution">
    <text evidence="7">The sequence shown here is derived from an EMBL/GenBank/DDBJ whole genome shotgun (WGS) entry which is preliminary data.</text>
</comment>
<proteinExistence type="inferred from homology"/>
<dbReference type="InterPro" id="IPR023213">
    <property type="entry name" value="CAT-like_dom_sf"/>
</dbReference>
<evidence type="ECO:0000313" key="8">
    <source>
        <dbReference type="Proteomes" id="UP001367922"/>
    </source>
</evidence>
<dbReference type="Pfam" id="PF00668">
    <property type="entry name" value="Condensation"/>
    <property type="match status" value="1"/>
</dbReference>
<feature type="domain" description="Carrier" evidence="6">
    <location>
        <begin position="897"/>
        <end position="975"/>
    </location>
</feature>
<evidence type="ECO:0000256" key="4">
    <source>
        <dbReference type="ARBA" id="ARBA00022553"/>
    </source>
</evidence>